<dbReference type="Proteomes" id="UP000006906">
    <property type="component" value="Chromosome 6"/>
</dbReference>
<dbReference type="Gramene" id="PNW81583">
    <property type="protein sequence ID" value="PNW81583"/>
    <property type="gene ID" value="CHLRE_06g252743v5"/>
</dbReference>
<reference evidence="1 2" key="1">
    <citation type="journal article" date="2007" name="Science">
        <title>The Chlamydomonas genome reveals the evolution of key animal and plant functions.</title>
        <authorList>
            <person name="Merchant S.S."/>
            <person name="Prochnik S.E."/>
            <person name="Vallon O."/>
            <person name="Harris E.H."/>
            <person name="Karpowicz S.J."/>
            <person name="Witman G.B."/>
            <person name="Terry A."/>
            <person name="Salamov A."/>
            <person name="Fritz-Laylin L.K."/>
            <person name="Marechal-Drouard L."/>
            <person name="Marshall W.F."/>
            <person name="Qu L.H."/>
            <person name="Nelson D.R."/>
            <person name="Sanderfoot A.A."/>
            <person name="Spalding M.H."/>
            <person name="Kapitonov V.V."/>
            <person name="Ren Q."/>
            <person name="Ferris P."/>
            <person name="Lindquist E."/>
            <person name="Shapiro H."/>
            <person name="Lucas S.M."/>
            <person name="Grimwood J."/>
            <person name="Schmutz J."/>
            <person name="Cardol P."/>
            <person name="Cerutti H."/>
            <person name="Chanfreau G."/>
            <person name="Chen C.L."/>
            <person name="Cognat V."/>
            <person name="Croft M.T."/>
            <person name="Dent R."/>
            <person name="Dutcher S."/>
            <person name="Fernandez E."/>
            <person name="Fukuzawa H."/>
            <person name="Gonzalez-Ballester D."/>
            <person name="Gonzalez-Halphen D."/>
            <person name="Hallmann A."/>
            <person name="Hanikenne M."/>
            <person name="Hippler M."/>
            <person name="Inwood W."/>
            <person name="Jabbari K."/>
            <person name="Kalanon M."/>
            <person name="Kuras R."/>
            <person name="Lefebvre P.A."/>
            <person name="Lemaire S.D."/>
            <person name="Lobanov A.V."/>
            <person name="Lohr M."/>
            <person name="Manuell A."/>
            <person name="Meier I."/>
            <person name="Mets L."/>
            <person name="Mittag M."/>
            <person name="Mittelmeier T."/>
            <person name="Moroney J.V."/>
            <person name="Moseley J."/>
            <person name="Napoli C."/>
            <person name="Nedelcu A.M."/>
            <person name="Niyogi K."/>
            <person name="Novoselov S.V."/>
            <person name="Paulsen I.T."/>
            <person name="Pazour G."/>
            <person name="Purton S."/>
            <person name="Ral J.P."/>
            <person name="Riano-Pachon D.M."/>
            <person name="Riekhof W."/>
            <person name="Rymarquis L."/>
            <person name="Schroda M."/>
            <person name="Stern D."/>
            <person name="Umen J."/>
            <person name="Willows R."/>
            <person name="Wilson N."/>
            <person name="Zimmer S.L."/>
            <person name="Allmer J."/>
            <person name="Balk J."/>
            <person name="Bisova K."/>
            <person name="Chen C.J."/>
            <person name="Elias M."/>
            <person name="Gendler K."/>
            <person name="Hauser C."/>
            <person name="Lamb M.R."/>
            <person name="Ledford H."/>
            <person name="Long J.C."/>
            <person name="Minagawa J."/>
            <person name="Page M.D."/>
            <person name="Pan J."/>
            <person name="Pootakham W."/>
            <person name="Roje S."/>
            <person name="Rose A."/>
            <person name="Stahlberg E."/>
            <person name="Terauchi A.M."/>
            <person name="Yang P."/>
            <person name="Ball S."/>
            <person name="Bowler C."/>
            <person name="Dieckmann C.L."/>
            <person name="Gladyshev V.N."/>
            <person name="Green P."/>
            <person name="Jorgensen R."/>
            <person name="Mayfield S."/>
            <person name="Mueller-Roeber B."/>
            <person name="Rajamani S."/>
            <person name="Sayre R.T."/>
            <person name="Brokstein P."/>
            <person name="Dubchak I."/>
            <person name="Goodstein D."/>
            <person name="Hornick L."/>
            <person name="Huang Y.W."/>
            <person name="Jhaveri J."/>
            <person name="Luo Y."/>
            <person name="Martinez D."/>
            <person name="Ngau W.C."/>
            <person name="Otillar B."/>
            <person name="Poliakov A."/>
            <person name="Porter A."/>
            <person name="Szajkowski L."/>
            <person name="Werner G."/>
            <person name="Zhou K."/>
            <person name="Grigoriev I.V."/>
            <person name="Rokhsar D.S."/>
            <person name="Grossman A.R."/>
        </authorList>
    </citation>
    <scope>NUCLEOTIDE SEQUENCE [LARGE SCALE GENOMIC DNA]</scope>
    <source>
        <strain evidence="2">CC-503</strain>
    </source>
</reference>
<dbReference type="AlphaFoldDB" id="A0A2K3DM36"/>
<dbReference type="EMBL" id="CM008967">
    <property type="protein sequence ID" value="PNW81583.1"/>
    <property type="molecule type" value="Genomic_DNA"/>
</dbReference>
<protein>
    <submittedName>
        <fullName evidence="1">Uncharacterized protein</fullName>
    </submittedName>
</protein>
<accession>A0A2K3DM36</accession>
<proteinExistence type="predicted"/>
<evidence type="ECO:0000313" key="2">
    <source>
        <dbReference type="Proteomes" id="UP000006906"/>
    </source>
</evidence>
<dbReference type="KEGG" id="cre:CHLRE_06g252743v5"/>
<sequence>MICGPDANALLERIESQGPNVKVDTAQLAGLAGVVSARIQISPEVVRGETTYKFIVSIDDAVPPLKSAYEVSVEQLERLIVWH</sequence>
<dbReference type="RefSeq" id="XP_042923324.1">
    <property type="nucleotide sequence ID" value="XM_043062618.1"/>
</dbReference>
<evidence type="ECO:0000313" key="1">
    <source>
        <dbReference type="EMBL" id="PNW81583.1"/>
    </source>
</evidence>
<keyword evidence="2" id="KW-1185">Reference proteome</keyword>
<gene>
    <name evidence="1" type="ORF">CHLRE_06g252743v5</name>
</gene>
<name>A0A2K3DM36_CHLRE</name>
<dbReference type="GeneID" id="66053534"/>
<dbReference type="InParanoid" id="A0A2K3DM36"/>
<organism evidence="1 2">
    <name type="scientific">Chlamydomonas reinhardtii</name>
    <name type="common">Chlamydomonas smithii</name>
    <dbReference type="NCBI Taxonomy" id="3055"/>
    <lineage>
        <taxon>Eukaryota</taxon>
        <taxon>Viridiplantae</taxon>
        <taxon>Chlorophyta</taxon>
        <taxon>core chlorophytes</taxon>
        <taxon>Chlorophyceae</taxon>
        <taxon>CS clade</taxon>
        <taxon>Chlamydomonadales</taxon>
        <taxon>Chlamydomonadaceae</taxon>
        <taxon>Chlamydomonas</taxon>
    </lineage>
</organism>